<keyword evidence="7 8" id="KW-0067">ATP-binding</keyword>
<feature type="domain" description="Aspartate/glutamate/uridylate kinase" evidence="9">
    <location>
        <begin position="27"/>
        <end position="263"/>
    </location>
</feature>
<evidence type="ECO:0000256" key="2">
    <source>
        <dbReference type="ARBA" id="ARBA00022571"/>
    </source>
</evidence>
<dbReference type="PANTHER" id="PTHR23342:SF0">
    <property type="entry name" value="N-ACETYLGLUTAMATE SYNTHASE, MITOCHONDRIAL"/>
    <property type="match status" value="1"/>
</dbReference>
<dbReference type="GO" id="GO:0005524">
    <property type="term" value="F:ATP binding"/>
    <property type="evidence" value="ECO:0007669"/>
    <property type="project" value="UniProtKB-UniRule"/>
</dbReference>
<reference evidence="10" key="1">
    <citation type="journal article" date="2017" name="J. Phycol.">
        <title>Analysis of chloroplast genomes and a supermatrix inform reclassification of the Rhodomelaceae (Rhodophyta).</title>
        <authorList>
            <person name="Diaz-Tapia P."/>
            <person name="Maggs C.A."/>
            <person name="West J.A."/>
            <person name="Verbruggen H."/>
        </authorList>
    </citation>
    <scope>NUCLEOTIDE SEQUENCE</scope>
    <source>
        <strain evidence="10">PD516</strain>
    </source>
</reference>
<evidence type="ECO:0000256" key="1">
    <source>
        <dbReference type="ARBA" id="ARBA00004828"/>
    </source>
</evidence>
<keyword evidence="10" id="KW-0150">Chloroplast</keyword>
<feature type="binding site" evidence="8">
    <location>
        <position position="181"/>
    </location>
    <ligand>
        <name>substrate</name>
    </ligand>
</feature>
<keyword evidence="10" id="KW-0934">Plastid</keyword>
<dbReference type="EMBL" id="MF101425">
    <property type="protein sequence ID" value="ARW62975.1"/>
    <property type="molecule type" value="Genomic_DNA"/>
</dbReference>
<comment type="similarity">
    <text evidence="8">Belongs to the acetylglutamate kinase family. ArgB subfamily.</text>
</comment>
<protein>
    <recommendedName>
        <fullName evidence="8">Acetylglutamate kinase</fullName>
        <ecNumber evidence="8">2.7.2.8</ecNumber>
    </recommendedName>
    <alternativeName>
        <fullName evidence="8">N-acetyl-L-glutamate 5-phosphotransferase</fullName>
    </alternativeName>
    <alternativeName>
        <fullName evidence="8">NAG kinase</fullName>
        <shortName evidence="8">NAGK</shortName>
    </alternativeName>
</protein>
<dbReference type="GO" id="GO:0003991">
    <property type="term" value="F:acetylglutamate kinase activity"/>
    <property type="evidence" value="ECO:0007669"/>
    <property type="project" value="UniProtKB-UniRule"/>
</dbReference>
<gene>
    <name evidence="8 10" type="primary">argB</name>
</gene>
<dbReference type="AlphaFoldDB" id="A0A1Z1MAY6"/>
<feature type="site" description="Transition state stabilizer" evidence="8">
    <location>
        <position position="244"/>
    </location>
</feature>
<keyword evidence="3 8" id="KW-0028">Amino-acid biosynthesis</keyword>
<dbReference type="EC" id="2.7.2.8" evidence="8"/>
<keyword evidence="6 8" id="KW-0418">Kinase</keyword>
<evidence type="ECO:0000256" key="7">
    <source>
        <dbReference type="ARBA" id="ARBA00022840"/>
    </source>
</evidence>
<keyword evidence="5 8" id="KW-0547">Nucleotide-binding</keyword>
<dbReference type="Gene3D" id="3.40.1160.10">
    <property type="entry name" value="Acetylglutamate kinase-like"/>
    <property type="match status" value="1"/>
</dbReference>
<name>A0A1Z1MAY6_9FLOR</name>
<dbReference type="GeneID" id="33356265"/>
<organism evidence="10">
    <name type="scientific">Leptosiphonia brodiei</name>
    <dbReference type="NCBI Taxonomy" id="2608611"/>
    <lineage>
        <taxon>Eukaryota</taxon>
        <taxon>Rhodophyta</taxon>
        <taxon>Florideophyceae</taxon>
        <taxon>Rhodymeniophycidae</taxon>
        <taxon>Ceramiales</taxon>
        <taxon>Rhodomelaceae</taxon>
        <taxon>Polysiphonioideae</taxon>
        <taxon>Leptosiphonia</taxon>
    </lineage>
</organism>
<comment type="catalytic activity">
    <reaction evidence="8">
        <text>N-acetyl-L-glutamate + ATP = N-acetyl-L-glutamyl 5-phosphate + ADP</text>
        <dbReference type="Rhea" id="RHEA:14629"/>
        <dbReference type="ChEBI" id="CHEBI:30616"/>
        <dbReference type="ChEBI" id="CHEBI:44337"/>
        <dbReference type="ChEBI" id="CHEBI:57936"/>
        <dbReference type="ChEBI" id="CHEBI:456216"/>
        <dbReference type="EC" id="2.7.2.8"/>
    </reaction>
</comment>
<comment type="subcellular location">
    <subcellularLocation>
        <location evidence="8">Plastid</location>
        <location evidence="8">Chloroplast</location>
    </subcellularLocation>
</comment>
<dbReference type="PANTHER" id="PTHR23342">
    <property type="entry name" value="N-ACETYLGLUTAMATE SYNTHASE"/>
    <property type="match status" value="1"/>
</dbReference>
<comment type="pathway">
    <text evidence="1 8">Amino-acid biosynthesis; L-arginine biosynthesis; N(2)-acetyl-L-ornithine from L-glutamate: step 2/4.</text>
</comment>
<feature type="site" description="Transition state stabilizer" evidence="8">
    <location>
        <position position="31"/>
    </location>
</feature>
<sequence>MSNSILDDRFYFFPETISLIKNYCGSTFVIKYGGSAMKDISIQSNIIQDISLLSSLGINIILVHGGGYAIDQWLEKLNINPVFHNGIRITDAVTVEVVEMVLSAKVNKKLVSEFNKSEVLAVGLSGKDANLITASSISGTPENYTGQVDNVNPIILSTLLSNGFLPVVSSVASDIHGNTYNVNADTVASFIASALKVDKYILITDTPGVLKNINDPNSLVKTLNIDQVNKFKSEGIIMGGMIPKLDSCVYAVLNNVKEAHIIDGRLRHSLLYETLTFIRNGSRIVK</sequence>
<dbReference type="GO" id="GO:0009507">
    <property type="term" value="C:chloroplast"/>
    <property type="evidence" value="ECO:0007669"/>
    <property type="project" value="UniProtKB-SubCell"/>
</dbReference>
<dbReference type="CDD" id="cd04250">
    <property type="entry name" value="AAK_NAGK-C"/>
    <property type="match status" value="1"/>
</dbReference>
<keyword evidence="4 8" id="KW-0808">Transferase</keyword>
<evidence type="ECO:0000256" key="4">
    <source>
        <dbReference type="ARBA" id="ARBA00022679"/>
    </source>
</evidence>
<evidence type="ECO:0000313" key="10">
    <source>
        <dbReference type="EMBL" id="ARW62975.1"/>
    </source>
</evidence>
<dbReference type="UniPathway" id="UPA00068">
    <property type="reaction ID" value="UER00107"/>
</dbReference>
<dbReference type="InterPro" id="IPR036393">
    <property type="entry name" value="AceGlu_kinase-like_sf"/>
</dbReference>
<feature type="binding site" evidence="8">
    <location>
        <begin position="66"/>
        <end position="67"/>
    </location>
    <ligand>
        <name>substrate</name>
    </ligand>
</feature>
<dbReference type="GO" id="GO:0042450">
    <property type="term" value="P:L-arginine biosynthetic process via ornithine"/>
    <property type="evidence" value="ECO:0007669"/>
    <property type="project" value="UniProtKB-UniRule"/>
</dbReference>
<dbReference type="SUPFAM" id="SSF53633">
    <property type="entry name" value="Carbamate kinase-like"/>
    <property type="match status" value="1"/>
</dbReference>
<evidence type="ECO:0000259" key="9">
    <source>
        <dbReference type="Pfam" id="PF00696"/>
    </source>
</evidence>
<feature type="binding site" evidence="8">
    <location>
        <position position="88"/>
    </location>
    <ligand>
        <name>substrate</name>
    </ligand>
</feature>
<keyword evidence="2 8" id="KW-0055">Arginine biosynthesis</keyword>
<dbReference type="InterPro" id="IPR004662">
    <property type="entry name" value="AcgluKinase_fam"/>
</dbReference>
<accession>A0A1Z1MAY6</accession>
<dbReference type="FunFam" id="3.40.1160.10:FF:000004">
    <property type="entry name" value="Acetylglutamate kinase"/>
    <property type="match status" value="1"/>
</dbReference>
<evidence type="ECO:0000256" key="6">
    <source>
        <dbReference type="ARBA" id="ARBA00022777"/>
    </source>
</evidence>
<dbReference type="Pfam" id="PF00696">
    <property type="entry name" value="AA_kinase"/>
    <property type="match status" value="1"/>
</dbReference>
<proteinExistence type="inferred from homology"/>
<dbReference type="PRINTS" id="PR00474">
    <property type="entry name" value="GLU5KINASE"/>
</dbReference>
<comment type="function">
    <text evidence="8">Catalyzes the ATP-dependent phosphorylation of N-acetyl-L-glutamate.</text>
</comment>
<evidence type="ECO:0000256" key="5">
    <source>
        <dbReference type="ARBA" id="ARBA00022741"/>
    </source>
</evidence>
<dbReference type="HAMAP" id="MF_00082">
    <property type="entry name" value="ArgB"/>
    <property type="match status" value="1"/>
</dbReference>
<geneLocation type="chloroplast" evidence="10"/>
<dbReference type="InterPro" id="IPR001057">
    <property type="entry name" value="Glu/AcGlu_kinase"/>
</dbReference>
<dbReference type="InterPro" id="IPR037528">
    <property type="entry name" value="ArgB"/>
</dbReference>
<dbReference type="InterPro" id="IPR041727">
    <property type="entry name" value="NAGK-C"/>
</dbReference>
<dbReference type="NCBIfam" id="TIGR00761">
    <property type="entry name" value="argB"/>
    <property type="match status" value="1"/>
</dbReference>
<evidence type="ECO:0000256" key="8">
    <source>
        <dbReference type="HAMAP-Rule" id="MF_00082"/>
    </source>
</evidence>
<dbReference type="RefSeq" id="YP_009394413.1">
    <property type="nucleotide sequence ID" value="NC_035272.1"/>
</dbReference>
<dbReference type="PIRSF" id="PIRSF000728">
    <property type="entry name" value="NAGK"/>
    <property type="match status" value="1"/>
</dbReference>
<dbReference type="InterPro" id="IPR001048">
    <property type="entry name" value="Asp/Glu/Uridylate_kinase"/>
</dbReference>
<evidence type="ECO:0000256" key="3">
    <source>
        <dbReference type="ARBA" id="ARBA00022605"/>
    </source>
</evidence>